<evidence type="ECO:0000313" key="5">
    <source>
        <dbReference type="Proteomes" id="UP000008281"/>
    </source>
</evidence>
<dbReference type="InterPro" id="IPR001304">
    <property type="entry name" value="C-type_lectin-like"/>
</dbReference>
<evidence type="ECO:0000259" key="3">
    <source>
        <dbReference type="SMART" id="SM00034"/>
    </source>
</evidence>
<dbReference type="EMBL" id="DS268435">
    <property type="protein sequence ID" value="EFO98536.1"/>
    <property type="molecule type" value="Genomic_DNA"/>
</dbReference>
<keyword evidence="5" id="KW-1185">Reference proteome</keyword>
<dbReference type="FunCoup" id="E3MCQ2">
    <property type="interactions" value="7"/>
</dbReference>
<dbReference type="OrthoDB" id="5815940at2759"/>
<feature type="chain" id="PRO_5003174724" evidence="2">
    <location>
        <begin position="20"/>
        <end position="239"/>
    </location>
</feature>
<keyword evidence="2" id="KW-0732">Signal</keyword>
<feature type="compositionally biased region" description="Low complexity" evidence="1">
    <location>
        <begin position="27"/>
        <end position="41"/>
    </location>
</feature>
<feature type="signal peptide" evidence="2">
    <location>
        <begin position="1"/>
        <end position="19"/>
    </location>
</feature>
<organism evidence="5">
    <name type="scientific">Caenorhabditis remanei</name>
    <name type="common">Caenorhabditis vulgaris</name>
    <dbReference type="NCBI Taxonomy" id="31234"/>
    <lineage>
        <taxon>Eukaryota</taxon>
        <taxon>Metazoa</taxon>
        <taxon>Ecdysozoa</taxon>
        <taxon>Nematoda</taxon>
        <taxon>Chromadorea</taxon>
        <taxon>Rhabditida</taxon>
        <taxon>Rhabditina</taxon>
        <taxon>Rhabditomorpha</taxon>
        <taxon>Rhabditoidea</taxon>
        <taxon>Rhabditidae</taxon>
        <taxon>Peloderinae</taxon>
        <taxon>Caenorhabditis</taxon>
    </lineage>
</organism>
<name>E3MCQ2_CAERE</name>
<dbReference type="SUPFAM" id="SSF56436">
    <property type="entry name" value="C-type lectin-like"/>
    <property type="match status" value="1"/>
</dbReference>
<feature type="domain" description="C-type lectin" evidence="3">
    <location>
        <begin position="81"/>
        <end position="235"/>
    </location>
</feature>
<dbReference type="SMART" id="SM00034">
    <property type="entry name" value="CLECT"/>
    <property type="match status" value="1"/>
</dbReference>
<dbReference type="Proteomes" id="UP000008281">
    <property type="component" value="Unassembled WGS sequence"/>
</dbReference>
<gene>
    <name evidence="4" type="primary">Cre-clec-157</name>
    <name evidence="4" type="ORF">CRE_20216</name>
</gene>
<dbReference type="InterPro" id="IPR016186">
    <property type="entry name" value="C-type_lectin-like/link_sf"/>
</dbReference>
<dbReference type="CDD" id="cd00037">
    <property type="entry name" value="CLECT"/>
    <property type="match status" value="1"/>
</dbReference>
<accession>E3MCQ2</accession>
<dbReference type="OMA" id="GAWCVQL"/>
<protein>
    <submittedName>
        <fullName evidence="4">CRE-CLEC-157 protein</fullName>
    </submittedName>
</protein>
<feature type="region of interest" description="Disordered" evidence="1">
    <location>
        <begin position="27"/>
        <end position="80"/>
    </location>
</feature>
<dbReference type="InParanoid" id="E3MCQ2"/>
<dbReference type="Gene3D" id="3.10.100.10">
    <property type="entry name" value="Mannose-Binding Protein A, subunit A"/>
    <property type="match status" value="1"/>
</dbReference>
<proteinExistence type="predicted"/>
<dbReference type="InterPro" id="IPR016187">
    <property type="entry name" value="CTDL_fold"/>
</dbReference>
<sequence length="239" mass="26433">MYSPRLLLLVVSSTFIVDAIELSRGKSFSFSSSSSSSSLDSSEYHRRHSYSGKGGRPSRPGSRPNRPSRSSTTTRAPNPSCPAGWTLFNRQMGAWCVQLFPGAYGQEQAENACRSYGAVLSSVENADERSRITNMGLTMMLPTGWKFGTIRTGLRRDSIGSSWYTTDQFTTGMQGLVWSPLEPNQGYWQGRPNNCGLIWLWVPGGKQEGARVLGTFFAMECLTSPPDRWRGFICGKRAT</sequence>
<dbReference type="HOGENOM" id="CLU_058687_2_0_1"/>
<dbReference type="eggNOG" id="KOG4297">
    <property type="taxonomic scope" value="Eukaryota"/>
</dbReference>
<dbReference type="AlphaFoldDB" id="E3MCQ2"/>
<dbReference type="PANTHER" id="PTHR47517">
    <property type="entry name" value="C-TYPE LECTIN-RELATED"/>
    <property type="match status" value="1"/>
</dbReference>
<feature type="compositionally biased region" description="Low complexity" evidence="1">
    <location>
        <begin position="57"/>
        <end position="78"/>
    </location>
</feature>
<reference evidence="4" key="1">
    <citation type="submission" date="2007-07" db="EMBL/GenBank/DDBJ databases">
        <title>PCAP assembly of the Caenorhabditis remanei genome.</title>
        <authorList>
            <consortium name="The Caenorhabditis remanei Sequencing Consortium"/>
            <person name="Wilson R.K."/>
        </authorList>
    </citation>
    <scope>NUCLEOTIDE SEQUENCE [LARGE SCALE GENOMIC DNA]</scope>
    <source>
        <strain evidence="4">PB4641</strain>
    </source>
</reference>
<evidence type="ECO:0000256" key="1">
    <source>
        <dbReference type="SAM" id="MobiDB-lite"/>
    </source>
</evidence>
<dbReference type="PANTHER" id="PTHR47517:SF2">
    <property type="entry name" value="C-TYPE LECTIN DOMAIN-CONTAINING PROTEIN"/>
    <property type="match status" value="1"/>
</dbReference>
<dbReference type="STRING" id="31234.E3MCQ2"/>
<evidence type="ECO:0000256" key="2">
    <source>
        <dbReference type="SAM" id="SignalP"/>
    </source>
</evidence>
<evidence type="ECO:0000313" key="4">
    <source>
        <dbReference type="EMBL" id="EFO98536.1"/>
    </source>
</evidence>